<dbReference type="CDD" id="cd06261">
    <property type="entry name" value="TM_PBP2"/>
    <property type="match status" value="1"/>
</dbReference>
<keyword evidence="11" id="KW-1185">Reference proteome</keyword>
<evidence type="ECO:0000313" key="10">
    <source>
        <dbReference type="EMBL" id="GGX89186.1"/>
    </source>
</evidence>
<evidence type="ECO:0000256" key="3">
    <source>
        <dbReference type="ARBA" id="ARBA00022448"/>
    </source>
</evidence>
<comment type="subcellular location">
    <subcellularLocation>
        <location evidence="1 8">Cell membrane</location>
        <topology evidence="1 8">Multi-pass membrane protein</topology>
    </subcellularLocation>
</comment>
<evidence type="ECO:0000256" key="1">
    <source>
        <dbReference type="ARBA" id="ARBA00004651"/>
    </source>
</evidence>
<dbReference type="PANTHER" id="PTHR43848">
    <property type="entry name" value="PUTRESCINE TRANSPORT SYSTEM PERMEASE PROTEIN POTI"/>
    <property type="match status" value="1"/>
</dbReference>
<evidence type="ECO:0000256" key="5">
    <source>
        <dbReference type="ARBA" id="ARBA00022692"/>
    </source>
</evidence>
<dbReference type="EMBL" id="BMXS01000006">
    <property type="protein sequence ID" value="GGX89186.1"/>
    <property type="molecule type" value="Genomic_DNA"/>
</dbReference>
<gene>
    <name evidence="10" type="ORF">GCM10007160_15680</name>
</gene>
<name>A0ABQ2YQ14_9GAMM</name>
<evidence type="ECO:0000313" key="11">
    <source>
        <dbReference type="Proteomes" id="UP000653056"/>
    </source>
</evidence>
<keyword evidence="4" id="KW-1003">Cell membrane</keyword>
<keyword evidence="5 8" id="KW-0812">Transmembrane</keyword>
<dbReference type="Proteomes" id="UP000653056">
    <property type="component" value="Unassembled WGS sequence"/>
</dbReference>
<accession>A0ABQ2YQ14</accession>
<reference evidence="11" key="1">
    <citation type="journal article" date="2019" name="Int. J. Syst. Evol. Microbiol.">
        <title>The Global Catalogue of Microorganisms (GCM) 10K type strain sequencing project: providing services to taxonomists for standard genome sequencing and annotation.</title>
        <authorList>
            <consortium name="The Broad Institute Genomics Platform"/>
            <consortium name="The Broad Institute Genome Sequencing Center for Infectious Disease"/>
            <person name="Wu L."/>
            <person name="Ma J."/>
        </authorList>
    </citation>
    <scope>NUCLEOTIDE SEQUENCE [LARGE SCALE GENOMIC DNA]</scope>
    <source>
        <strain evidence="11">KCTC 22228</strain>
    </source>
</reference>
<comment type="caution">
    <text evidence="10">The sequence shown here is derived from an EMBL/GenBank/DDBJ whole genome shotgun (WGS) entry which is preliminary data.</text>
</comment>
<evidence type="ECO:0000256" key="4">
    <source>
        <dbReference type="ARBA" id="ARBA00022475"/>
    </source>
</evidence>
<protein>
    <recommendedName>
        <fullName evidence="9">ABC transmembrane type-1 domain-containing protein</fullName>
    </recommendedName>
</protein>
<sequence>MSKLFGLLRQRFLTAYSLLFFVFLYAPILLIVGYSFNSNPINMMVWKTFTLDWYRSIFGLSTQLGENALYVESTDQLLAAVRTSLVVALTTTLFSTVVGTLTALAVARYRFRLQSFYRFLLFMPMVMPDIVLGIALLIFFVSVGMPLGTGSIILGHCTFLISYVFIIVSARLAGMDTRLEEASADLGAGVWTTFRRITLPLIAPGIAGGAMLAFIISMDDLVITYFISGVDATTLPVFIYSMIRRGIKPEINAIATLLLLASFVIAAVGLYLRNKQHSATPATTEKDPNDE</sequence>
<feature type="transmembrane region" description="Helical" evidence="8">
    <location>
        <begin position="119"/>
        <end position="141"/>
    </location>
</feature>
<dbReference type="Pfam" id="PF00528">
    <property type="entry name" value="BPD_transp_1"/>
    <property type="match status" value="1"/>
</dbReference>
<dbReference type="SUPFAM" id="SSF161098">
    <property type="entry name" value="MetI-like"/>
    <property type="match status" value="1"/>
</dbReference>
<evidence type="ECO:0000259" key="9">
    <source>
        <dbReference type="PROSITE" id="PS50928"/>
    </source>
</evidence>
<evidence type="ECO:0000256" key="6">
    <source>
        <dbReference type="ARBA" id="ARBA00022989"/>
    </source>
</evidence>
<feature type="transmembrane region" description="Helical" evidence="8">
    <location>
        <begin position="253"/>
        <end position="272"/>
    </location>
</feature>
<feature type="transmembrane region" description="Helical" evidence="8">
    <location>
        <begin position="222"/>
        <end position="241"/>
    </location>
</feature>
<feature type="transmembrane region" description="Helical" evidence="8">
    <location>
        <begin position="85"/>
        <end position="107"/>
    </location>
</feature>
<evidence type="ECO:0000256" key="2">
    <source>
        <dbReference type="ARBA" id="ARBA00007069"/>
    </source>
</evidence>
<dbReference type="InterPro" id="IPR051789">
    <property type="entry name" value="Bact_Polyamine_Transport"/>
</dbReference>
<dbReference type="InterPro" id="IPR000515">
    <property type="entry name" value="MetI-like"/>
</dbReference>
<dbReference type="RefSeq" id="WP_189467907.1">
    <property type="nucleotide sequence ID" value="NZ_BMXS01000006.1"/>
</dbReference>
<dbReference type="PROSITE" id="PS50928">
    <property type="entry name" value="ABC_TM1"/>
    <property type="match status" value="1"/>
</dbReference>
<organism evidence="10 11">
    <name type="scientific">Litchfieldella qijiaojingensis</name>
    <dbReference type="NCBI Taxonomy" id="980347"/>
    <lineage>
        <taxon>Bacteria</taxon>
        <taxon>Pseudomonadati</taxon>
        <taxon>Pseudomonadota</taxon>
        <taxon>Gammaproteobacteria</taxon>
        <taxon>Oceanospirillales</taxon>
        <taxon>Halomonadaceae</taxon>
        <taxon>Litchfieldella</taxon>
    </lineage>
</organism>
<keyword evidence="3 8" id="KW-0813">Transport</keyword>
<keyword evidence="7 8" id="KW-0472">Membrane</keyword>
<dbReference type="PANTHER" id="PTHR43848:SF2">
    <property type="entry name" value="PUTRESCINE TRANSPORT SYSTEM PERMEASE PROTEIN POTI"/>
    <property type="match status" value="1"/>
</dbReference>
<feature type="transmembrane region" description="Helical" evidence="8">
    <location>
        <begin position="12"/>
        <end position="36"/>
    </location>
</feature>
<proteinExistence type="inferred from homology"/>
<feature type="domain" description="ABC transmembrane type-1" evidence="9">
    <location>
        <begin position="81"/>
        <end position="269"/>
    </location>
</feature>
<evidence type="ECO:0000256" key="7">
    <source>
        <dbReference type="ARBA" id="ARBA00023136"/>
    </source>
</evidence>
<evidence type="ECO:0000256" key="8">
    <source>
        <dbReference type="RuleBase" id="RU363032"/>
    </source>
</evidence>
<feature type="transmembrane region" description="Helical" evidence="8">
    <location>
        <begin position="153"/>
        <end position="173"/>
    </location>
</feature>
<dbReference type="Gene3D" id="1.10.3720.10">
    <property type="entry name" value="MetI-like"/>
    <property type="match status" value="1"/>
</dbReference>
<dbReference type="InterPro" id="IPR035906">
    <property type="entry name" value="MetI-like_sf"/>
</dbReference>
<keyword evidence="6 8" id="KW-1133">Transmembrane helix</keyword>
<comment type="similarity">
    <text evidence="2">Belongs to the binding-protein-dependent transport system permease family. CysTW subfamily.</text>
</comment>
<feature type="transmembrane region" description="Helical" evidence="8">
    <location>
        <begin position="194"/>
        <end position="216"/>
    </location>
</feature>